<dbReference type="InterPro" id="IPR004568">
    <property type="entry name" value="Ppantetheine-prot_Trfase_dom"/>
</dbReference>
<dbReference type="GO" id="GO:0008897">
    <property type="term" value="F:holo-[acyl-carrier-protein] synthase activity"/>
    <property type="evidence" value="ECO:0007669"/>
    <property type="project" value="UniProtKB-UniRule"/>
</dbReference>
<evidence type="ECO:0000259" key="9">
    <source>
        <dbReference type="Pfam" id="PF01648"/>
    </source>
</evidence>
<evidence type="ECO:0000256" key="3">
    <source>
        <dbReference type="ARBA" id="ARBA00022723"/>
    </source>
</evidence>
<name>A0A1Y1RT69_9MICC</name>
<dbReference type="EMBL" id="LXWF01000004">
    <property type="protein sequence ID" value="ORC24435.1"/>
    <property type="molecule type" value="Genomic_DNA"/>
</dbReference>
<dbReference type="HAMAP" id="MF_00101">
    <property type="entry name" value="AcpS"/>
    <property type="match status" value="1"/>
</dbReference>
<organism evidence="10 11">
    <name type="scientific">Rothia nasimurium</name>
    <dbReference type="NCBI Taxonomy" id="85336"/>
    <lineage>
        <taxon>Bacteria</taxon>
        <taxon>Bacillati</taxon>
        <taxon>Actinomycetota</taxon>
        <taxon>Actinomycetes</taxon>
        <taxon>Micrococcales</taxon>
        <taxon>Micrococcaceae</taxon>
        <taxon>Rothia</taxon>
    </lineage>
</organism>
<dbReference type="OrthoDB" id="517356at2"/>
<evidence type="ECO:0000256" key="7">
    <source>
        <dbReference type="ARBA" id="ARBA00023160"/>
    </source>
</evidence>
<accession>A0A1Y1RT69</accession>
<dbReference type="Pfam" id="PF01648">
    <property type="entry name" value="ACPS"/>
    <property type="match status" value="1"/>
</dbReference>
<comment type="subcellular location">
    <subcellularLocation>
        <location evidence="8">Cytoplasm</location>
    </subcellularLocation>
</comment>
<comment type="caution">
    <text evidence="10">The sequence shown here is derived from an EMBL/GenBank/DDBJ whole genome shotgun (WGS) entry which is preliminary data.</text>
</comment>
<evidence type="ECO:0000256" key="8">
    <source>
        <dbReference type="HAMAP-Rule" id="MF_00101"/>
    </source>
</evidence>
<evidence type="ECO:0000313" key="11">
    <source>
        <dbReference type="Proteomes" id="UP000192359"/>
    </source>
</evidence>
<reference evidence="10 11" key="1">
    <citation type="submission" date="2016-05" db="EMBL/GenBank/DDBJ databases">
        <title>Draft genome sequence of a porcine commensal Rothia nasimurium.</title>
        <authorList>
            <person name="Gaiser R.A."/>
            <person name="Van Baarlen P."/>
            <person name="Wells J.M."/>
        </authorList>
    </citation>
    <scope>NUCLEOTIDE SEQUENCE [LARGE SCALE GENOMIC DNA]</scope>
    <source>
        <strain evidence="10 11">PT-32</strain>
    </source>
</reference>
<keyword evidence="5 8" id="KW-0460">Magnesium</keyword>
<feature type="domain" description="4'-phosphopantetheinyl transferase" evidence="9">
    <location>
        <begin position="5"/>
        <end position="97"/>
    </location>
</feature>
<dbReference type="InterPro" id="IPR002582">
    <property type="entry name" value="ACPS"/>
</dbReference>
<dbReference type="GO" id="GO:0005737">
    <property type="term" value="C:cytoplasm"/>
    <property type="evidence" value="ECO:0007669"/>
    <property type="project" value="UniProtKB-SubCell"/>
</dbReference>
<dbReference type="AlphaFoldDB" id="A0A1Y1RT69"/>
<feature type="binding site" evidence="8">
    <location>
        <position position="8"/>
    </location>
    <ligand>
        <name>Mg(2+)</name>
        <dbReference type="ChEBI" id="CHEBI:18420"/>
    </ligand>
</feature>
<evidence type="ECO:0000256" key="4">
    <source>
        <dbReference type="ARBA" id="ARBA00022832"/>
    </source>
</evidence>
<dbReference type="InterPro" id="IPR037143">
    <property type="entry name" value="4-PPantetheinyl_Trfase_dom_sf"/>
</dbReference>
<dbReference type="RefSeq" id="WP_083090752.1">
    <property type="nucleotide sequence ID" value="NZ_LXWF01000004.1"/>
</dbReference>
<comment type="cofactor">
    <cofactor evidence="8">
        <name>Mg(2+)</name>
        <dbReference type="ChEBI" id="CHEBI:18420"/>
    </cofactor>
</comment>
<comment type="catalytic activity">
    <reaction evidence="8">
        <text>apo-[ACP] + CoA = holo-[ACP] + adenosine 3',5'-bisphosphate + H(+)</text>
        <dbReference type="Rhea" id="RHEA:12068"/>
        <dbReference type="Rhea" id="RHEA-COMP:9685"/>
        <dbReference type="Rhea" id="RHEA-COMP:9690"/>
        <dbReference type="ChEBI" id="CHEBI:15378"/>
        <dbReference type="ChEBI" id="CHEBI:29999"/>
        <dbReference type="ChEBI" id="CHEBI:57287"/>
        <dbReference type="ChEBI" id="CHEBI:58343"/>
        <dbReference type="ChEBI" id="CHEBI:64479"/>
        <dbReference type="EC" id="2.7.8.7"/>
    </reaction>
</comment>
<dbReference type="Gene3D" id="3.90.470.20">
    <property type="entry name" value="4'-phosphopantetheinyl transferase domain"/>
    <property type="match status" value="1"/>
</dbReference>
<evidence type="ECO:0000256" key="6">
    <source>
        <dbReference type="ARBA" id="ARBA00023098"/>
    </source>
</evidence>
<keyword evidence="2 8" id="KW-0808">Transferase</keyword>
<dbReference type="SUPFAM" id="SSF56214">
    <property type="entry name" value="4'-phosphopantetheinyl transferase"/>
    <property type="match status" value="1"/>
</dbReference>
<sequence>MIIGTGVDVVNIDRFERLVQKNPRLLERLFVPAERGKSLRSLAARFAAKEAAAKALRAPVGLVWQHCWVDNDADGAPHLVATGTVAARAAELGINRWHLTLSHDDPIATAVVTAEHLTDAELLLVLRHDPAGRGLLTTSSHPER</sequence>
<evidence type="ECO:0000256" key="2">
    <source>
        <dbReference type="ARBA" id="ARBA00022679"/>
    </source>
</evidence>
<keyword evidence="4 8" id="KW-0276">Fatty acid metabolism</keyword>
<feature type="binding site" evidence="8">
    <location>
        <position position="50"/>
    </location>
    <ligand>
        <name>Mg(2+)</name>
        <dbReference type="ChEBI" id="CHEBI:18420"/>
    </ligand>
</feature>
<dbReference type="GO" id="GO:0006633">
    <property type="term" value="P:fatty acid biosynthetic process"/>
    <property type="evidence" value="ECO:0007669"/>
    <property type="project" value="UniProtKB-UniRule"/>
</dbReference>
<proteinExistence type="inferred from homology"/>
<evidence type="ECO:0000256" key="5">
    <source>
        <dbReference type="ARBA" id="ARBA00022842"/>
    </source>
</evidence>
<dbReference type="NCBIfam" id="TIGR00556">
    <property type="entry name" value="pantethn_trn"/>
    <property type="match status" value="1"/>
</dbReference>
<keyword evidence="7 8" id="KW-0275">Fatty acid biosynthesis</keyword>
<dbReference type="Proteomes" id="UP000192359">
    <property type="component" value="Unassembled WGS sequence"/>
</dbReference>
<keyword evidence="11" id="KW-1185">Reference proteome</keyword>
<gene>
    <name evidence="8" type="primary">acpS</name>
    <name evidence="10" type="ORF">A7979_09775</name>
</gene>
<keyword evidence="1 8" id="KW-0444">Lipid biosynthesis</keyword>
<dbReference type="NCBIfam" id="NF000832">
    <property type="entry name" value="PRK00070.3-2"/>
    <property type="match status" value="1"/>
</dbReference>
<keyword evidence="8" id="KW-0963">Cytoplasm</keyword>
<evidence type="ECO:0000256" key="1">
    <source>
        <dbReference type="ARBA" id="ARBA00022516"/>
    </source>
</evidence>
<comment type="function">
    <text evidence="8">Transfers the 4'-phosphopantetheine moiety from coenzyme A to a Ser of acyl-carrier-protein.</text>
</comment>
<keyword evidence="3 8" id="KW-0479">Metal-binding</keyword>
<dbReference type="GO" id="GO:0000287">
    <property type="term" value="F:magnesium ion binding"/>
    <property type="evidence" value="ECO:0007669"/>
    <property type="project" value="UniProtKB-UniRule"/>
</dbReference>
<keyword evidence="6 8" id="KW-0443">Lipid metabolism</keyword>
<dbReference type="InterPro" id="IPR008278">
    <property type="entry name" value="4-PPantetheinyl_Trfase_dom"/>
</dbReference>
<comment type="similarity">
    <text evidence="8">Belongs to the P-Pant transferase superfamily. AcpS family.</text>
</comment>
<evidence type="ECO:0000313" key="10">
    <source>
        <dbReference type="EMBL" id="ORC24435.1"/>
    </source>
</evidence>
<protein>
    <recommendedName>
        <fullName evidence="8">Holo-[acyl-carrier-protein] synthase</fullName>
        <shortName evidence="8">Holo-ACP synthase</shortName>
        <ecNumber evidence="8">2.7.8.7</ecNumber>
    </recommendedName>
    <alternativeName>
        <fullName evidence="8">4'-phosphopantetheinyl transferase AcpS</fullName>
    </alternativeName>
</protein>
<dbReference type="EC" id="2.7.8.7" evidence="8"/>